<keyword evidence="1" id="KW-0732">Signal</keyword>
<sequence length="419" mass="48542">MRVYSLIILFFLPAFAIAQTTRFQQEVNSLDSLLRKTKSFKQQIKGDRKQLYQQKKAELLERPDTTFAWQRFLLLTELLEQVQDNHLGFYQRVNYQLFQTKEQLDSLHASDYFRDMPNVNWDLDSLKLKLAVKSASEVEGIFLYGNYYRMGVIKSGEQQYMGVVLESSSPYVKPGYIMAWLREKENNRFSAIYIHPVTKNFNFYATERYSNQQLLYSKFYQSDYTGIYTKQLNGSDYSNLPDTASPFLLNEPLPSVQYVRVSSFSNNGKLKKQSDSLFQLLTRSNPQAYTIFDLRNNTGGAASMAKLYIKWINHIRKKSRVVVLINAYTLSQGEITASKLSKLKGVVLAGQSTKGMLAYGSNYGRHILIAGGEFVFYPTDMRTPGMFKFEDIGIQPDMELSNQEDWLKQVYNYWKLPAE</sequence>
<dbReference type="Proteomes" id="UP001200145">
    <property type="component" value="Unassembled WGS sequence"/>
</dbReference>
<proteinExistence type="predicted"/>
<dbReference type="Gene3D" id="3.90.226.10">
    <property type="entry name" value="2-enoyl-CoA Hydratase, Chain A, domain 1"/>
    <property type="match status" value="1"/>
</dbReference>
<protein>
    <submittedName>
        <fullName evidence="3">S41 family peptidase</fullName>
    </submittedName>
</protein>
<dbReference type="EMBL" id="JAKEVY010000004">
    <property type="protein sequence ID" value="MCF1716189.1"/>
    <property type="molecule type" value="Genomic_DNA"/>
</dbReference>
<evidence type="ECO:0000259" key="2">
    <source>
        <dbReference type="Pfam" id="PF03572"/>
    </source>
</evidence>
<dbReference type="Pfam" id="PF03572">
    <property type="entry name" value="Peptidase_S41"/>
    <property type="match status" value="1"/>
</dbReference>
<dbReference type="InterPro" id="IPR005151">
    <property type="entry name" value="Tail-specific_protease"/>
</dbReference>
<accession>A0ABS9BKH3</accession>
<dbReference type="SUPFAM" id="SSF52096">
    <property type="entry name" value="ClpP/crotonase"/>
    <property type="match status" value="1"/>
</dbReference>
<feature type="chain" id="PRO_5045404745" evidence="1">
    <location>
        <begin position="19"/>
        <end position="419"/>
    </location>
</feature>
<reference evidence="3 4" key="1">
    <citation type="submission" date="2022-01" db="EMBL/GenBank/DDBJ databases">
        <title>Flavihumibacter sp. nov., isolated from sediment of a river.</title>
        <authorList>
            <person name="Liu H."/>
        </authorList>
    </citation>
    <scope>NUCLEOTIDE SEQUENCE [LARGE SCALE GENOMIC DNA]</scope>
    <source>
        <strain evidence="3 4">RY-1</strain>
    </source>
</reference>
<evidence type="ECO:0000256" key="1">
    <source>
        <dbReference type="SAM" id="SignalP"/>
    </source>
</evidence>
<dbReference type="InterPro" id="IPR029045">
    <property type="entry name" value="ClpP/crotonase-like_dom_sf"/>
</dbReference>
<keyword evidence="4" id="KW-1185">Reference proteome</keyword>
<feature type="domain" description="Tail specific protease" evidence="2">
    <location>
        <begin position="316"/>
        <end position="399"/>
    </location>
</feature>
<evidence type="ECO:0000313" key="3">
    <source>
        <dbReference type="EMBL" id="MCF1716189.1"/>
    </source>
</evidence>
<gene>
    <name evidence="3" type="ORF">L0U88_16225</name>
</gene>
<feature type="signal peptide" evidence="1">
    <location>
        <begin position="1"/>
        <end position="18"/>
    </location>
</feature>
<evidence type="ECO:0000313" key="4">
    <source>
        <dbReference type="Proteomes" id="UP001200145"/>
    </source>
</evidence>
<name>A0ABS9BKH3_9BACT</name>
<organism evidence="3 4">
    <name type="scientific">Flavihumibacter fluminis</name>
    <dbReference type="NCBI Taxonomy" id="2909236"/>
    <lineage>
        <taxon>Bacteria</taxon>
        <taxon>Pseudomonadati</taxon>
        <taxon>Bacteroidota</taxon>
        <taxon>Chitinophagia</taxon>
        <taxon>Chitinophagales</taxon>
        <taxon>Chitinophagaceae</taxon>
        <taxon>Flavihumibacter</taxon>
    </lineage>
</organism>
<comment type="caution">
    <text evidence="3">The sequence shown here is derived from an EMBL/GenBank/DDBJ whole genome shotgun (WGS) entry which is preliminary data.</text>
</comment>
<dbReference type="RefSeq" id="WP_234867167.1">
    <property type="nucleotide sequence ID" value="NZ_JAKEVY010000004.1"/>
</dbReference>